<feature type="region of interest" description="Disordered" evidence="1">
    <location>
        <begin position="263"/>
        <end position="321"/>
    </location>
</feature>
<evidence type="ECO:0000313" key="2">
    <source>
        <dbReference type="EMBL" id="CAB0016041.1"/>
    </source>
</evidence>
<proteinExistence type="predicted"/>
<feature type="compositionally biased region" description="Basic and acidic residues" evidence="1">
    <location>
        <begin position="309"/>
        <end position="321"/>
    </location>
</feature>
<reference evidence="2 3" key="1">
    <citation type="submission" date="2020-02" db="EMBL/GenBank/DDBJ databases">
        <authorList>
            <person name="Ferguson B K."/>
        </authorList>
    </citation>
    <scope>NUCLEOTIDE SEQUENCE [LARGE SCALE GENOMIC DNA]</scope>
</reference>
<name>A0A6H5HH91_9HEMI</name>
<dbReference type="AlphaFoldDB" id="A0A6H5HH91"/>
<organism evidence="2 3">
    <name type="scientific">Nesidiocoris tenuis</name>
    <dbReference type="NCBI Taxonomy" id="355587"/>
    <lineage>
        <taxon>Eukaryota</taxon>
        <taxon>Metazoa</taxon>
        <taxon>Ecdysozoa</taxon>
        <taxon>Arthropoda</taxon>
        <taxon>Hexapoda</taxon>
        <taxon>Insecta</taxon>
        <taxon>Pterygota</taxon>
        <taxon>Neoptera</taxon>
        <taxon>Paraneoptera</taxon>
        <taxon>Hemiptera</taxon>
        <taxon>Heteroptera</taxon>
        <taxon>Panheteroptera</taxon>
        <taxon>Cimicomorpha</taxon>
        <taxon>Miridae</taxon>
        <taxon>Dicyphina</taxon>
        <taxon>Nesidiocoris</taxon>
    </lineage>
</organism>
<dbReference type="Proteomes" id="UP000479000">
    <property type="component" value="Unassembled WGS sequence"/>
</dbReference>
<accession>A0A6H5HH91</accession>
<gene>
    <name evidence="2" type="ORF">NTEN_LOCUS20367</name>
</gene>
<dbReference type="EMBL" id="CADCXU010029854">
    <property type="protein sequence ID" value="CAB0016041.1"/>
    <property type="molecule type" value="Genomic_DNA"/>
</dbReference>
<feature type="compositionally biased region" description="Polar residues" evidence="1">
    <location>
        <begin position="292"/>
        <end position="301"/>
    </location>
</feature>
<evidence type="ECO:0000256" key="1">
    <source>
        <dbReference type="SAM" id="MobiDB-lite"/>
    </source>
</evidence>
<sequence length="321" mass="35750">MSEVCSRIQRCFRCSTEGKQGDEVNGSIVIVLKSRIGTELQKKLFLIHIYSESLPEQVSVCPFLFRRQILMFSRLTLGVESNNGETTSTAQGRNISGAMDLFSEGLESQQGQRCVTRSYKSPASIARRPLAEHRVPLQPPVYWASSDAHEEISSLGLTHLEAFRISNPSLKWKTPLLQTRGSPPSSGEWSPVDVARPCKRYCVPISYRLMHWIGDRRKDGAKRSTEETGIGADGFIAEDPRQSINLVVEDDAEVRELAEVRISDDAKQSGPLKPPTTEYGAFRRPGMIGRTPQYNRLQGPSQGMGLKADPYDRPEGRLASL</sequence>
<keyword evidence="3" id="KW-1185">Reference proteome</keyword>
<protein>
    <submittedName>
        <fullName evidence="2">Uncharacterized protein</fullName>
    </submittedName>
</protein>
<evidence type="ECO:0000313" key="3">
    <source>
        <dbReference type="Proteomes" id="UP000479000"/>
    </source>
</evidence>